<sequence>MRALALRELPPPGLTVFDPFATERHLPFFVLVCNQMVTLALVPGPLTFIHQAWAEAVLGGVLETWTRSPLEMKAPALGAAVAGVLEKPVVTSAMAMADTARLRIRMQILRGVEAHRPGALSVRAVHSPVCPAGDGGKAPPPHLRGAYT</sequence>
<dbReference type="EMBL" id="BMQK01000001">
    <property type="protein sequence ID" value="GGQ38488.1"/>
    <property type="molecule type" value="Genomic_DNA"/>
</dbReference>
<accession>A0A918B8M1</accession>
<reference evidence="1" key="1">
    <citation type="journal article" date="2014" name="Int. J. Syst. Evol. Microbiol.">
        <title>Complete genome sequence of Corynebacterium casei LMG S-19264T (=DSM 44701T), isolated from a smear-ripened cheese.</title>
        <authorList>
            <consortium name="US DOE Joint Genome Institute (JGI-PGF)"/>
            <person name="Walter F."/>
            <person name="Albersmeier A."/>
            <person name="Kalinowski J."/>
            <person name="Ruckert C."/>
        </authorList>
    </citation>
    <scope>NUCLEOTIDE SEQUENCE</scope>
    <source>
        <strain evidence="1">JCM 3131</strain>
    </source>
</reference>
<protein>
    <submittedName>
        <fullName evidence="1">Uncharacterized protein</fullName>
    </submittedName>
</protein>
<comment type="caution">
    <text evidence="1">The sequence shown here is derived from an EMBL/GenBank/DDBJ whole genome shotgun (WGS) entry which is preliminary data.</text>
</comment>
<evidence type="ECO:0000313" key="1">
    <source>
        <dbReference type="EMBL" id="GGQ38488.1"/>
    </source>
</evidence>
<organism evidence="1 2">
    <name type="scientific">Streptomyces ruber</name>
    <dbReference type="NCBI Taxonomy" id="83378"/>
    <lineage>
        <taxon>Bacteria</taxon>
        <taxon>Bacillati</taxon>
        <taxon>Actinomycetota</taxon>
        <taxon>Actinomycetes</taxon>
        <taxon>Kitasatosporales</taxon>
        <taxon>Streptomycetaceae</taxon>
        <taxon>Streptomyces</taxon>
    </lineage>
</organism>
<evidence type="ECO:0000313" key="2">
    <source>
        <dbReference type="Proteomes" id="UP000620156"/>
    </source>
</evidence>
<keyword evidence="2" id="KW-1185">Reference proteome</keyword>
<gene>
    <name evidence="1" type="ORF">GCM10010145_02270</name>
</gene>
<name>A0A918B8M1_9ACTN</name>
<proteinExistence type="predicted"/>
<dbReference type="AlphaFoldDB" id="A0A918B8M1"/>
<reference evidence="1" key="2">
    <citation type="submission" date="2020-09" db="EMBL/GenBank/DDBJ databases">
        <authorList>
            <person name="Sun Q."/>
            <person name="Ohkuma M."/>
        </authorList>
    </citation>
    <scope>NUCLEOTIDE SEQUENCE</scope>
    <source>
        <strain evidence="1">JCM 3131</strain>
    </source>
</reference>
<dbReference type="Proteomes" id="UP000620156">
    <property type="component" value="Unassembled WGS sequence"/>
</dbReference>